<evidence type="ECO:0000313" key="10">
    <source>
        <dbReference type="EMBL" id="OGD66937.1"/>
    </source>
</evidence>
<evidence type="ECO:0000256" key="8">
    <source>
        <dbReference type="RuleBase" id="RU000644"/>
    </source>
</evidence>
<dbReference type="PRINTS" id="PR00315">
    <property type="entry name" value="ELONGATNFCT"/>
</dbReference>
<keyword evidence="4 7" id="KW-0547">Nucleotide-binding</keyword>
<feature type="binding site" evidence="7">
    <location>
        <begin position="211"/>
        <end position="214"/>
    </location>
    <ligand>
        <name>GTP</name>
        <dbReference type="ChEBI" id="CHEBI:37565"/>
    </ligand>
</feature>
<name>A0A1F5EHN1_9BACT</name>
<dbReference type="FunFam" id="3.40.50.10050:FF:000001">
    <property type="entry name" value="Translation initiation factor IF-2"/>
    <property type="match status" value="1"/>
</dbReference>
<dbReference type="InterPro" id="IPR023115">
    <property type="entry name" value="TIF_IF2_dom3"/>
</dbReference>
<dbReference type="Pfam" id="PF04760">
    <property type="entry name" value="IF2_N"/>
    <property type="match status" value="1"/>
</dbReference>
<keyword evidence="3 7" id="KW-0396">Initiation factor</keyword>
<dbReference type="InterPro" id="IPR027417">
    <property type="entry name" value="P-loop_NTPase"/>
</dbReference>
<dbReference type="FunFam" id="3.40.50.300:FF:000019">
    <property type="entry name" value="Translation initiation factor IF-2"/>
    <property type="match status" value="1"/>
</dbReference>
<dbReference type="InterPro" id="IPR000178">
    <property type="entry name" value="TF_IF2_bacterial-like"/>
</dbReference>
<proteinExistence type="inferred from homology"/>
<dbReference type="Pfam" id="PF00009">
    <property type="entry name" value="GTP_EFTU"/>
    <property type="match status" value="1"/>
</dbReference>
<dbReference type="SUPFAM" id="SSF50447">
    <property type="entry name" value="Translation proteins"/>
    <property type="match status" value="2"/>
</dbReference>
<reference evidence="10 11" key="1">
    <citation type="journal article" date="2016" name="Nat. Commun.">
        <title>Thousands of microbial genomes shed light on interconnected biogeochemical processes in an aquifer system.</title>
        <authorList>
            <person name="Anantharaman K."/>
            <person name="Brown C.T."/>
            <person name="Hug L.A."/>
            <person name="Sharon I."/>
            <person name="Castelle C.J."/>
            <person name="Probst A.J."/>
            <person name="Thomas B.C."/>
            <person name="Singh A."/>
            <person name="Wilkins M.J."/>
            <person name="Karaoz U."/>
            <person name="Brodie E.L."/>
            <person name="Williams K.H."/>
            <person name="Hubbard S.S."/>
            <person name="Banfield J.F."/>
        </authorList>
    </citation>
    <scope>NUCLEOTIDE SEQUENCE [LARGE SCALE GENOMIC DNA]</scope>
</reference>
<dbReference type="InterPro" id="IPR053905">
    <property type="entry name" value="EF-G-like_DII"/>
</dbReference>
<comment type="caution">
    <text evidence="7">Lacks conserved residue(s) required for the propagation of feature annotation.</text>
</comment>
<organism evidence="10 11">
    <name type="scientific">Candidatus Berkelbacteria bacterium RIFCSPHIGHO2_12_FULL_36_9</name>
    <dbReference type="NCBI Taxonomy" id="1797469"/>
    <lineage>
        <taxon>Bacteria</taxon>
        <taxon>Candidatus Berkelbacteria</taxon>
    </lineage>
</organism>
<dbReference type="InterPro" id="IPR044145">
    <property type="entry name" value="IF2_II"/>
</dbReference>
<dbReference type="InterPro" id="IPR036925">
    <property type="entry name" value="TIF_IF2_dom3_sf"/>
</dbReference>
<evidence type="ECO:0000256" key="2">
    <source>
        <dbReference type="ARBA" id="ARBA00020675"/>
    </source>
</evidence>
<dbReference type="SUPFAM" id="SSF52156">
    <property type="entry name" value="Initiation factor IF2/eIF5b, domain 3"/>
    <property type="match status" value="1"/>
</dbReference>
<dbReference type="InterPro" id="IPR009000">
    <property type="entry name" value="Transl_B-barrel_sf"/>
</dbReference>
<comment type="similarity">
    <text evidence="1 7 8">Belongs to the TRAFAC class translation factor GTPase superfamily. Classic translation factor GTPase family. IF-2 subfamily.</text>
</comment>
<dbReference type="InterPro" id="IPR005225">
    <property type="entry name" value="Small_GTP-bd"/>
</dbReference>
<evidence type="ECO:0000256" key="6">
    <source>
        <dbReference type="ARBA" id="ARBA00023134"/>
    </source>
</evidence>
<evidence type="ECO:0000256" key="7">
    <source>
        <dbReference type="HAMAP-Rule" id="MF_00100"/>
    </source>
</evidence>
<comment type="caution">
    <text evidence="10">The sequence shown here is derived from an EMBL/GenBank/DDBJ whole genome shotgun (WGS) entry which is preliminary data.</text>
</comment>
<dbReference type="NCBIfam" id="TIGR00231">
    <property type="entry name" value="small_GTP"/>
    <property type="match status" value="1"/>
</dbReference>
<dbReference type="PANTHER" id="PTHR43381:SF5">
    <property type="entry name" value="TR-TYPE G DOMAIN-CONTAINING PROTEIN"/>
    <property type="match status" value="1"/>
</dbReference>
<comment type="function">
    <text evidence="7 8">One of the essential components for the initiation of protein synthesis. Protects formylmethionyl-tRNA from spontaneous hydrolysis and promotes its binding to the 30S ribosomal subunits. Also involved in the hydrolysis of GTP during the formation of the 70S ribosomal complex.</text>
</comment>
<feature type="binding site" evidence="7">
    <location>
        <begin position="157"/>
        <end position="161"/>
    </location>
    <ligand>
        <name>GTP</name>
        <dbReference type="ChEBI" id="CHEBI:37565"/>
    </ligand>
</feature>
<dbReference type="GO" id="GO:0005829">
    <property type="term" value="C:cytosol"/>
    <property type="evidence" value="ECO:0007669"/>
    <property type="project" value="TreeGrafter"/>
</dbReference>
<evidence type="ECO:0000256" key="3">
    <source>
        <dbReference type="ARBA" id="ARBA00022540"/>
    </source>
</evidence>
<gene>
    <name evidence="7" type="primary">infB</name>
    <name evidence="10" type="ORF">A3F08_00525</name>
</gene>
<dbReference type="GO" id="GO:0005525">
    <property type="term" value="F:GTP binding"/>
    <property type="evidence" value="ECO:0007669"/>
    <property type="project" value="UniProtKB-KW"/>
</dbReference>
<keyword evidence="7" id="KW-0963">Cytoplasm</keyword>
<dbReference type="GO" id="GO:0003743">
    <property type="term" value="F:translation initiation factor activity"/>
    <property type="evidence" value="ECO:0007669"/>
    <property type="project" value="UniProtKB-UniRule"/>
</dbReference>
<dbReference type="InterPro" id="IPR000795">
    <property type="entry name" value="T_Tr_GTP-bd_dom"/>
</dbReference>
<dbReference type="STRING" id="1797469.A3F08_00525"/>
<evidence type="ECO:0000256" key="4">
    <source>
        <dbReference type="ARBA" id="ARBA00022741"/>
    </source>
</evidence>
<dbReference type="Pfam" id="PF11987">
    <property type="entry name" value="IF-2"/>
    <property type="match status" value="1"/>
</dbReference>
<dbReference type="InterPro" id="IPR015760">
    <property type="entry name" value="TIF_IF2"/>
</dbReference>
<evidence type="ECO:0000256" key="5">
    <source>
        <dbReference type="ARBA" id="ARBA00022917"/>
    </source>
</evidence>
<evidence type="ECO:0000313" key="11">
    <source>
        <dbReference type="Proteomes" id="UP000176451"/>
    </source>
</evidence>
<feature type="domain" description="Tr-type G" evidence="9">
    <location>
        <begin position="77"/>
        <end position="271"/>
    </location>
</feature>
<dbReference type="Proteomes" id="UP000176451">
    <property type="component" value="Unassembled WGS sequence"/>
</dbReference>
<dbReference type="SUPFAM" id="SSF52540">
    <property type="entry name" value="P-loop containing nucleoside triphosphate hydrolases"/>
    <property type="match status" value="1"/>
</dbReference>
<keyword evidence="5 7" id="KW-0648">Protein biosynthesis</keyword>
<dbReference type="CDD" id="cd01887">
    <property type="entry name" value="IF2_eIF5B"/>
    <property type="match status" value="1"/>
</dbReference>
<feature type="binding site" evidence="7">
    <location>
        <begin position="86"/>
        <end position="93"/>
    </location>
    <ligand>
        <name>GTP</name>
        <dbReference type="ChEBI" id="CHEBI:37565"/>
    </ligand>
</feature>
<dbReference type="CDD" id="cd03702">
    <property type="entry name" value="IF2_mtIF2_II"/>
    <property type="match status" value="1"/>
</dbReference>
<dbReference type="Gene3D" id="2.40.30.10">
    <property type="entry name" value="Translation factors"/>
    <property type="match status" value="2"/>
</dbReference>
<dbReference type="AlphaFoldDB" id="A0A1F5EHN1"/>
<dbReference type="EMBL" id="MEZV01000023">
    <property type="protein sequence ID" value="OGD66937.1"/>
    <property type="molecule type" value="Genomic_DNA"/>
</dbReference>
<dbReference type="Gene3D" id="3.40.50.300">
    <property type="entry name" value="P-loop containing nucleotide triphosphate hydrolases"/>
    <property type="match status" value="1"/>
</dbReference>
<comment type="subcellular location">
    <subcellularLocation>
        <location evidence="7">Cytoplasm</location>
    </subcellularLocation>
</comment>
<sequence>MPKIITVREFAQILNLPVTKVITELMKNGVIASINESIDFDTASILGDELGYEIKSPVESHKSKVELTEEEKKHLVFRPPVVVIMGHVDHGKTTLLDAIRNTNVVESESGGITQHIGAYQVEVRQSEPKFRGSKTDRGILRNTQDDFVKINKITFLDTPGHEAFSAMRAHGANITDIAILVVAADDGVKPQTKEAISHAKAAGIPIIVAINKIDKPEADIERVKRELADLDLLTEEWGGKTIIVPVSAKQNKGIDELLDMILVVSEMEDLKANPLRPAQGVVIESHMQAGMGPIATILVQEGTLKIGQVVLIGSIYGKIRLMENYLGKRITSASPSMPVRIAGLNGVCSFGEILDVTVDERTAKNKLAAKDIQKKIFGLAQISEEAKKGELKELNIILKADVDGSLSAIKNSLQSIVSGNVKVKIISDGVGDISESDINMAVASKALVIGFRVSASASVAKLAEEKGIKISKYDIIYNLIDDISAALEGMLEPEFIEEIMGKLEVIKVFYSTKNHKIVGGKVVDGKLESGLKAHLYHSGKKHGEGKITTLKLEQNPVSEVLKGFECGVGIDTERPIKPKDLIEAYKTEEVMRRVK</sequence>
<accession>A0A1F5EHN1</accession>
<dbReference type="PROSITE" id="PS51722">
    <property type="entry name" value="G_TR_2"/>
    <property type="match status" value="1"/>
</dbReference>
<dbReference type="GO" id="GO:0003924">
    <property type="term" value="F:GTPase activity"/>
    <property type="evidence" value="ECO:0007669"/>
    <property type="project" value="UniProtKB-UniRule"/>
</dbReference>
<evidence type="ECO:0000259" key="9">
    <source>
        <dbReference type="PROSITE" id="PS51722"/>
    </source>
</evidence>
<dbReference type="HAMAP" id="MF_00100_B">
    <property type="entry name" value="IF_2_B"/>
    <property type="match status" value="1"/>
</dbReference>
<keyword evidence="6 7" id="KW-0342">GTP-binding</keyword>
<dbReference type="Pfam" id="PF22042">
    <property type="entry name" value="EF-G_D2"/>
    <property type="match status" value="1"/>
</dbReference>
<dbReference type="InterPro" id="IPR006847">
    <property type="entry name" value="IF2_N"/>
</dbReference>
<dbReference type="PANTHER" id="PTHR43381">
    <property type="entry name" value="TRANSLATION INITIATION FACTOR IF-2-RELATED"/>
    <property type="match status" value="1"/>
</dbReference>
<dbReference type="NCBIfam" id="TIGR00487">
    <property type="entry name" value="IF-2"/>
    <property type="match status" value="1"/>
</dbReference>
<dbReference type="Gene3D" id="3.40.50.10050">
    <property type="entry name" value="Translation initiation factor IF- 2, domain 3"/>
    <property type="match status" value="1"/>
</dbReference>
<protein>
    <recommendedName>
        <fullName evidence="2 7">Translation initiation factor IF-2</fullName>
    </recommendedName>
</protein>
<evidence type="ECO:0000256" key="1">
    <source>
        <dbReference type="ARBA" id="ARBA00007733"/>
    </source>
</evidence>